<evidence type="ECO:0000259" key="4">
    <source>
        <dbReference type="PROSITE" id="PS50853"/>
    </source>
</evidence>
<dbReference type="RefSeq" id="WP_125011063.1">
    <property type="nucleotide sequence ID" value="NZ_RQVR01000001.1"/>
</dbReference>
<dbReference type="Gene3D" id="2.60.40.10">
    <property type="entry name" value="Immunoglobulins"/>
    <property type="match status" value="2"/>
</dbReference>
<reference evidence="6 7" key="1">
    <citation type="submission" date="2018-11" db="EMBL/GenBank/DDBJ databases">
        <title>Flavobacterium sp. nov., YIM 102600 draft genome.</title>
        <authorList>
            <person name="Li G."/>
            <person name="Jiang Y."/>
        </authorList>
    </citation>
    <scope>NUCLEOTIDE SEQUENCE [LARGE SCALE GENOMIC DNA]</scope>
    <source>
        <strain evidence="6 7">YIM 102600</strain>
    </source>
</reference>
<dbReference type="InterPro" id="IPR036116">
    <property type="entry name" value="FN3_sf"/>
</dbReference>
<evidence type="ECO:0000256" key="2">
    <source>
        <dbReference type="ARBA" id="ARBA00022729"/>
    </source>
</evidence>
<sequence>MKKALLLSCFGLFVWSQGYSQKLNTWQSAQKNQVREVSKTAVRESFPKDFTLFKLDISSLKDKLFSINDDASKSVIVSIPNSNGGLEEFQVYESSNFTKELQAEFPEIRAYKGVGIDDKYAQVRLSIDEKGIQAMVFRTDKKNEFIEPYSADGTIYAVFNSSREKGNLPFVCSTEEQVLANNLLHRTTNEIESTSTELLTFRLAISCNAEYANFFGATNASQSGLVLAGFNATMTRVNGVFERDFAIHMNLISETTNVIYYNPATDPYTTMGQWNSQLQNTLTNVIGEANYDIGHLFGGSGGGGNAGCIGCVCQSGKGSGYTSPSDGVPVGDLFDIDYVAHEMGHQFGANHTFSHSVEGSGVNVEPGSGSTIMGYAGITSRDVQPNSDDYFVYASIKQIQDNMASKTCPIRTPLTNLPPVVNAGLDYTIPKGTPFVLTGVASDPNGDLLSYCWEQNDTATNQTGVNSAASATKTAGPNWRSYDPVSSPVRYFPSLARVVANQSTEQGSEIIVGALSSVARTLNFVLTCRDNFLGAGQTKTDNMVVTVNATAGPFLVTSPNTNVTFEAGSNQTVTWDVAGTTENGVNTAFVDIYLSTNGGVSFDTLLASKVPNDGSEVITVPNVPGATNRIMIKGNNHIFYDLSNANFTISAPSIASFAASFSRIVEGQNKSICKGASVSYEIKYEALAGFTGTTSFSVTGNPAGSTVTFSPTTLSATGSVVATFNASNSLVPGFYPITVVATSGATTRTVPLYVQVFDSNFESISLISPANASEAQNTSVLFSWNATANAQSYDIQVATDASFLNIVSNGTTAATTFSVAGLAESTTYYWRVMPKNASCLGSFGTAFQFSTGQIACNVVASTNVPIAIPASGAPTINSVLSVSDAFTVNDINVTINLTHSYISDLTATLISPAGTQIQLFSNACGGSDDASVTFDDSGSVLVCGNYPAMSGVFAPAQSLSAFAGESSLGNWTLRIRDAFNQDGGSLNSWSMNLCVVQSSLGVKEDDFSSFTVYPNPNNGNFNVQLGSMISEEVKITVYDIRGRMIFNKEYQGVSTQEIQLSGIESGVYLVTAIAGQKKETKRIVVK</sequence>
<keyword evidence="1" id="KW-0645">Protease</keyword>
<dbReference type="GO" id="GO:0004252">
    <property type="term" value="F:serine-type endopeptidase activity"/>
    <property type="evidence" value="ECO:0007669"/>
    <property type="project" value="InterPro"/>
</dbReference>
<dbReference type="EMBL" id="RQVR01000001">
    <property type="protein sequence ID" value="RRJ93921.1"/>
    <property type="molecule type" value="Genomic_DNA"/>
</dbReference>
<dbReference type="PROSITE" id="PS51829">
    <property type="entry name" value="P_HOMO_B"/>
    <property type="match status" value="1"/>
</dbReference>
<dbReference type="InterPro" id="IPR008979">
    <property type="entry name" value="Galactose-bd-like_sf"/>
</dbReference>
<evidence type="ECO:0000256" key="3">
    <source>
        <dbReference type="ARBA" id="ARBA00022801"/>
    </source>
</evidence>
<dbReference type="SUPFAM" id="SSF49265">
    <property type="entry name" value="Fibronectin type III"/>
    <property type="match status" value="1"/>
</dbReference>
<dbReference type="InterPro" id="IPR013783">
    <property type="entry name" value="Ig-like_fold"/>
</dbReference>
<dbReference type="Gene3D" id="3.40.390.10">
    <property type="entry name" value="Collagenase (Catalytic Domain)"/>
    <property type="match status" value="1"/>
</dbReference>
<dbReference type="OrthoDB" id="9792152at2"/>
<gene>
    <name evidence="6" type="ORF">EG849_00170</name>
</gene>
<feature type="domain" description="P/Homo B" evidence="5">
    <location>
        <begin position="849"/>
        <end position="1005"/>
    </location>
</feature>
<dbReference type="SUPFAM" id="SSF49785">
    <property type="entry name" value="Galactose-binding domain-like"/>
    <property type="match status" value="1"/>
</dbReference>
<dbReference type="Pfam" id="PF18962">
    <property type="entry name" value="Por_Secre_tail"/>
    <property type="match status" value="1"/>
</dbReference>
<dbReference type="SUPFAM" id="SSF55486">
    <property type="entry name" value="Metalloproteases ('zincins'), catalytic domain"/>
    <property type="match status" value="1"/>
</dbReference>
<evidence type="ECO:0000313" key="6">
    <source>
        <dbReference type="EMBL" id="RRJ93921.1"/>
    </source>
</evidence>
<protein>
    <submittedName>
        <fullName evidence="6">T9SS C-terminal target domain-containing protein</fullName>
    </submittedName>
</protein>
<dbReference type="Gene3D" id="2.60.120.260">
    <property type="entry name" value="Galactose-binding domain-like"/>
    <property type="match status" value="1"/>
</dbReference>
<evidence type="ECO:0000256" key="1">
    <source>
        <dbReference type="ARBA" id="ARBA00022670"/>
    </source>
</evidence>
<dbReference type="Pfam" id="PF13583">
    <property type="entry name" value="Reprolysin_4"/>
    <property type="match status" value="1"/>
</dbReference>
<dbReference type="PROSITE" id="PS50853">
    <property type="entry name" value="FN3"/>
    <property type="match status" value="1"/>
</dbReference>
<organism evidence="6 7">
    <name type="scientific">Flavobacterium macacae</name>
    <dbReference type="NCBI Taxonomy" id="2488993"/>
    <lineage>
        <taxon>Bacteria</taxon>
        <taxon>Pseudomonadati</taxon>
        <taxon>Bacteroidota</taxon>
        <taxon>Flavobacteriia</taxon>
        <taxon>Flavobacteriales</taxon>
        <taxon>Flavobacteriaceae</taxon>
        <taxon>Flavobacterium</taxon>
    </lineage>
</organism>
<dbReference type="InterPro" id="IPR002884">
    <property type="entry name" value="P_dom"/>
</dbReference>
<comment type="caution">
    <text evidence="6">The sequence shown here is derived from an EMBL/GenBank/DDBJ whole genome shotgun (WGS) entry which is preliminary data.</text>
</comment>
<accession>A0A3P3WFJ3</accession>
<dbReference type="AlphaFoldDB" id="A0A3P3WFJ3"/>
<dbReference type="GO" id="GO:0006508">
    <property type="term" value="P:proteolysis"/>
    <property type="evidence" value="ECO:0007669"/>
    <property type="project" value="UniProtKB-KW"/>
</dbReference>
<keyword evidence="3" id="KW-0378">Hydrolase</keyword>
<dbReference type="Proteomes" id="UP000271937">
    <property type="component" value="Unassembled WGS sequence"/>
</dbReference>
<keyword evidence="2" id="KW-0732">Signal</keyword>
<dbReference type="GO" id="GO:0008237">
    <property type="term" value="F:metallopeptidase activity"/>
    <property type="evidence" value="ECO:0007669"/>
    <property type="project" value="InterPro"/>
</dbReference>
<dbReference type="InterPro" id="IPR024079">
    <property type="entry name" value="MetalloPept_cat_dom_sf"/>
</dbReference>
<proteinExistence type="predicted"/>
<dbReference type="InterPro" id="IPR003961">
    <property type="entry name" value="FN3_dom"/>
</dbReference>
<feature type="domain" description="Fibronectin type-III" evidence="4">
    <location>
        <begin position="766"/>
        <end position="854"/>
    </location>
</feature>
<evidence type="ECO:0000313" key="7">
    <source>
        <dbReference type="Proteomes" id="UP000271937"/>
    </source>
</evidence>
<dbReference type="InterPro" id="IPR026444">
    <property type="entry name" value="Secre_tail"/>
</dbReference>
<dbReference type="Pfam" id="PF01483">
    <property type="entry name" value="P_proprotein"/>
    <property type="match status" value="1"/>
</dbReference>
<dbReference type="NCBIfam" id="TIGR04183">
    <property type="entry name" value="Por_Secre_tail"/>
    <property type="match status" value="1"/>
</dbReference>
<keyword evidence="7" id="KW-1185">Reference proteome</keyword>
<name>A0A3P3WFJ3_9FLAO</name>
<evidence type="ECO:0000259" key="5">
    <source>
        <dbReference type="PROSITE" id="PS51829"/>
    </source>
</evidence>